<feature type="region of interest" description="Disordered" evidence="2">
    <location>
        <begin position="293"/>
        <end position="332"/>
    </location>
</feature>
<evidence type="ECO:0000256" key="2">
    <source>
        <dbReference type="SAM" id="MobiDB-lite"/>
    </source>
</evidence>
<dbReference type="AlphaFoldDB" id="A0A3N4KL81"/>
<evidence type="ECO:0000313" key="3">
    <source>
        <dbReference type="EMBL" id="RPB06545.1"/>
    </source>
</evidence>
<feature type="region of interest" description="Disordered" evidence="2">
    <location>
        <begin position="84"/>
        <end position="113"/>
    </location>
</feature>
<evidence type="ECO:0000313" key="4">
    <source>
        <dbReference type="Proteomes" id="UP000277580"/>
    </source>
</evidence>
<dbReference type="EMBL" id="ML119290">
    <property type="protein sequence ID" value="RPB06545.1"/>
    <property type="molecule type" value="Genomic_DNA"/>
</dbReference>
<accession>A0A3N4KL81</accession>
<feature type="coiled-coil region" evidence="1">
    <location>
        <begin position="192"/>
        <end position="223"/>
    </location>
</feature>
<dbReference type="Proteomes" id="UP000277580">
    <property type="component" value="Unassembled WGS sequence"/>
</dbReference>
<organism evidence="3 4">
    <name type="scientific">Morchella conica CCBAS932</name>
    <dbReference type="NCBI Taxonomy" id="1392247"/>
    <lineage>
        <taxon>Eukaryota</taxon>
        <taxon>Fungi</taxon>
        <taxon>Dikarya</taxon>
        <taxon>Ascomycota</taxon>
        <taxon>Pezizomycotina</taxon>
        <taxon>Pezizomycetes</taxon>
        <taxon>Pezizales</taxon>
        <taxon>Morchellaceae</taxon>
        <taxon>Morchella</taxon>
    </lineage>
</organism>
<keyword evidence="1" id="KW-0175">Coiled coil</keyword>
<feature type="compositionally biased region" description="Basic and acidic residues" evidence="2">
    <location>
        <begin position="294"/>
        <end position="325"/>
    </location>
</feature>
<reference evidence="3 4" key="1">
    <citation type="journal article" date="2018" name="Nat. Ecol. Evol.">
        <title>Pezizomycetes genomes reveal the molecular basis of ectomycorrhizal truffle lifestyle.</title>
        <authorList>
            <person name="Murat C."/>
            <person name="Payen T."/>
            <person name="Noel B."/>
            <person name="Kuo A."/>
            <person name="Morin E."/>
            <person name="Chen J."/>
            <person name="Kohler A."/>
            <person name="Krizsan K."/>
            <person name="Balestrini R."/>
            <person name="Da Silva C."/>
            <person name="Montanini B."/>
            <person name="Hainaut M."/>
            <person name="Levati E."/>
            <person name="Barry K.W."/>
            <person name="Belfiori B."/>
            <person name="Cichocki N."/>
            <person name="Clum A."/>
            <person name="Dockter R.B."/>
            <person name="Fauchery L."/>
            <person name="Guy J."/>
            <person name="Iotti M."/>
            <person name="Le Tacon F."/>
            <person name="Lindquist E.A."/>
            <person name="Lipzen A."/>
            <person name="Malagnac F."/>
            <person name="Mello A."/>
            <person name="Molinier V."/>
            <person name="Miyauchi S."/>
            <person name="Poulain J."/>
            <person name="Riccioni C."/>
            <person name="Rubini A."/>
            <person name="Sitrit Y."/>
            <person name="Splivallo R."/>
            <person name="Traeger S."/>
            <person name="Wang M."/>
            <person name="Zifcakova L."/>
            <person name="Wipf D."/>
            <person name="Zambonelli A."/>
            <person name="Paolocci F."/>
            <person name="Nowrousian M."/>
            <person name="Ottonello S."/>
            <person name="Baldrian P."/>
            <person name="Spatafora J.W."/>
            <person name="Henrissat B."/>
            <person name="Nagy L.G."/>
            <person name="Aury J.M."/>
            <person name="Wincker P."/>
            <person name="Grigoriev I.V."/>
            <person name="Bonfante P."/>
            <person name="Martin F.M."/>
        </authorList>
    </citation>
    <scope>NUCLEOTIDE SEQUENCE [LARGE SCALE GENOMIC DNA]</scope>
    <source>
        <strain evidence="3 4">CCBAS932</strain>
    </source>
</reference>
<evidence type="ECO:0000256" key="1">
    <source>
        <dbReference type="SAM" id="Coils"/>
    </source>
</evidence>
<dbReference type="OrthoDB" id="5478070at2759"/>
<dbReference type="InParanoid" id="A0A3N4KL81"/>
<proteinExistence type="predicted"/>
<name>A0A3N4KL81_9PEZI</name>
<feature type="compositionally biased region" description="Basic and acidic residues" evidence="2">
    <location>
        <begin position="104"/>
        <end position="113"/>
    </location>
</feature>
<protein>
    <submittedName>
        <fullName evidence="3">Uncharacterized protein</fullName>
    </submittedName>
</protein>
<sequence>MSLSSEIITLLTHLNGTVGHVTSPGQHELLSPEERKAVMDHVSATVEVLAQLAEVAHVEALTAHGGMETVGDDDVAQFRQRIRAATDEEGEGAERSARKGKSKPKGEQARRSEETLSAFFESIKKKTEILALLGHTTNTLNHLTSSVQQSPPLPVEHCRLALLQLVATAEAAGKLAEVARGEMLTAGAGCNTDRIKAETDRLKAEAEKVAKEVERAVVETERLKAAAMMVRSEKMKIDAETERLKAEAVGIKVVADTVAGMDVAGSVQEMQKKEVERLTVGVGRVVAATVKAPKKVEETKRKNSEKAVKKVGETTRKTSEKERAVVPKLPKR</sequence>
<gene>
    <name evidence="3" type="ORF">P167DRAFT_580381</name>
</gene>
<keyword evidence="4" id="KW-1185">Reference proteome</keyword>